<accession>A0AAW2DXR3</accession>
<proteinExistence type="predicted"/>
<dbReference type="Proteomes" id="UP001459277">
    <property type="component" value="Unassembled WGS sequence"/>
</dbReference>
<organism evidence="1 2">
    <name type="scientific">Lithocarpus litseifolius</name>
    <dbReference type="NCBI Taxonomy" id="425828"/>
    <lineage>
        <taxon>Eukaryota</taxon>
        <taxon>Viridiplantae</taxon>
        <taxon>Streptophyta</taxon>
        <taxon>Embryophyta</taxon>
        <taxon>Tracheophyta</taxon>
        <taxon>Spermatophyta</taxon>
        <taxon>Magnoliopsida</taxon>
        <taxon>eudicotyledons</taxon>
        <taxon>Gunneridae</taxon>
        <taxon>Pentapetalae</taxon>
        <taxon>rosids</taxon>
        <taxon>fabids</taxon>
        <taxon>Fagales</taxon>
        <taxon>Fagaceae</taxon>
        <taxon>Lithocarpus</taxon>
    </lineage>
</organism>
<comment type="caution">
    <text evidence="1">The sequence shown here is derived from an EMBL/GenBank/DDBJ whole genome shotgun (WGS) entry which is preliminary data.</text>
</comment>
<evidence type="ECO:0000313" key="1">
    <source>
        <dbReference type="EMBL" id="KAL0015438.1"/>
    </source>
</evidence>
<name>A0AAW2DXR3_9ROSI</name>
<evidence type="ECO:0000313" key="2">
    <source>
        <dbReference type="Proteomes" id="UP001459277"/>
    </source>
</evidence>
<protein>
    <submittedName>
        <fullName evidence="1">Uncharacterized protein</fullName>
    </submittedName>
</protein>
<dbReference type="AlphaFoldDB" id="A0AAW2DXR3"/>
<reference evidence="1 2" key="1">
    <citation type="submission" date="2024-01" db="EMBL/GenBank/DDBJ databases">
        <title>A telomere-to-telomere, gap-free genome of sweet tea (Lithocarpus litseifolius).</title>
        <authorList>
            <person name="Zhou J."/>
        </authorList>
    </citation>
    <scope>NUCLEOTIDE SEQUENCE [LARGE SCALE GENOMIC DNA]</scope>
    <source>
        <strain evidence="1">Zhou-2022a</strain>
        <tissue evidence="1">Leaf</tissue>
    </source>
</reference>
<sequence>MKVDVVEVHGIWDEEDEILKNAGLLMAFHKHCSALLDDLNRKEVPIETTPQEILSLIGVEASSHPLLTFFDEELPLEGATHIRPLQITTGCMGTKVPVALIDNGSH</sequence>
<keyword evidence="2" id="KW-1185">Reference proteome</keyword>
<gene>
    <name evidence="1" type="ORF">SO802_002507</name>
</gene>
<dbReference type="EMBL" id="JAZDWU010000001">
    <property type="protein sequence ID" value="KAL0015438.1"/>
    <property type="molecule type" value="Genomic_DNA"/>
</dbReference>